<dbReference type="AlphaFoldDB" id="A0A8S1R4R1"/>
<reference evidence="4" key="1">
    <citation type="submission" date="2021-01" db="EMBL/GenBank/DDBJ databases">
        <authorList>
            <consortium name="Genoscope - CEA"/>
            <person name="William W."/>
        </authorList>
    </citation>
    <scope>NUCLEOTIDE SEQUENCE</scope>
</reference>
<dbReference type="OrthoDB" id="10251804at2759"/>
<dbReference type="PANTHER" id="PTHR22696:SF1">
    <property type="entry name" value="E3 UBIQUITIN-PROTEIN LIGASE RNF26"/>
    <property type="match status" value="1"/>
</dbReference>
<keyword evidence="1" id="KW-0479">Metal-binding</keyword>
<comment type="caution">
    <text evidence="4">The sequence shown here is derived from an EMBL/GenBank/DDBJ whole genome shotgun (WGS) entry which is preliminary data.</text>
</comment>
<proteinExistence type="predicted"/>
<dbReference type="Pfam" id="PF13920">
    <property type="entry name" value="zf-C3HC4_3"/>
    <property type="match status" value="1"/>
</dbReference>
<dbReference type="Proteomes" id="UP000692954">
    <property type="component" value="Unassembled WGS sequence"/>
</dbReference>
<keyword evidence="1" id="KW-0863">Zinc-finger</keyword>
<keyword evidence="1" id="KW-0862">Zinc</keyword>
<dbReference type="GO" id="GO:0008270">
    <property type="term" value="F:zinc ion binding"/>
    <property type="evidence" value="ECO:0007669"/>
    <property type="project" value="UniProtKB-KW"/>
</dbReference>
<dbReference type="EMBL" id="CAJJDN010000138">
    <property type="protein sequence ID" value="CAD8122337.1"/>
    <property type="molecule type" value="Genomic_DNA"/>
</dbReference>
<organism evidence="4 5">
    <name type="scientific">Paramecium sonneborni</name>
    <dbReference type="NCBI Taxonomy" id="65129"/>
    <lineage>
        <taxon>Eukaryota</taxon>
        <taxon>Sar</taxon>
        <taxon>Alveolata</taxon>
        <taxon>Ciliophora</taxon>
        <taxon>Intramacronucleata</taxon>
        <taxon>Oligohymenophorea</taxon>
        <taxon>Peniculida</taxon>
        <taxon>Parameciidae</taxon>
        <taxon>Paramecium</taxon>
    </lineage>
</organism>
<feature type="region of interest" description="Disordered" evidence="2">
    <location>
        <begin position="224"/>
        <end position="268"/>
    </location>
</feature>
<dbReference type="GO" id="GO:0016567">
    <property type="term" value="P:protein ubiquitination"/>
    <property type="evidence" value="ECO:0007669"/>
    <property type="project" value="TreeGrafter"/>
</dbReference>
<accession>A0A8S1R4R1</accession>
<keyword evidence="5" id="KW-1185">Reference proteome</keyword>
<dbReference type="PROSITE" id="PS50089">
    <property type="entry name" value="ZF_RING_2"/>
    <property type="match status" value="1"/>
</dbReference>
<dbReference type="GO" id="GO:0061630">
    <property type="term" value="F:ubiquitin protein ligase activity"/>
    <property type="evidence" value="ECO:0007669"/>
    <property type="project" value="TreeGrafter"/>
</dbReference>
<evidence type="ECO:0000256" key="1">
    <source>
        <dbReference type="PROSITE-ProRule" id="PRU00175"/>
    </source>
</evidence>
<dbReference type="PANTHER" id="PTHR22696">
    <property type="entry name" value="E3 UBIQUITIN-PROTEIN LIGASE RNF26"/>
    <property type="match status" value="1"/>
</dbReference>
<feature type="compositionally biased region" description="Low complexity" evidence="2">
    <location>
        <begin position="251"/>
        <end position="260"/>
    </location>
</feature>
<gene>
    <name evidence="4" type="ORF">PSON_ATCC_30995.1.T1380007</name>
</gene>
<dbReference type="InterPro" id="IPR001841">
    <property type="entry name" value="Znf_RING"/>
</dbReference>
<feature type="domain" description="RING-type" evidence="3">
    <location>
        <begin position="282"/>
        <end position="320"/>
    </location>
</feature>
<protein>
    <recommendedName>
        <fullName evidence="3">RING-type domain-containing protein</fullName>
    </recommendedName>
</protein>
<evidence type="ECO:0000313" key="5">
    <source>
        <dbReference type="Proteomes" id="UP000692954"/>
    </source>
</evidence>
<sequence>MKQKKNKSYKESQEGKVSNLIKKLESNLKVNEKINSMIMRLDKLKQQLSVQPQSQQNLKETIAQYEVAICNYEEERRVQNLTLEERNKILENISELIHQIEPLPAYNLNEKRIHKDLKNLNRIEENFLILRTKSQDEQFIVESSRIICLVVEKKNKIIMKIDRTDDENQNMTYKMQQLKINDKDKQVETPTMLPEENQDYGLIKEEQNQRNSQQSLQNIGEIKQESEKNLNQFETPTIGRDSEQSDTKMSNENLESQQNNEEQRNDNKLNQEKEQVCENEKCQICFAQRRKYVAIPCGHYIYCQNCKKLVEQKMKCLLCRQNVCQMFEVYA</sequence>
<evidence type="ECO:0000313" key="4">
    <source>
        <dbReference type="EMBL" id="CAD8122337.1"/>
    </source>
</evidence>
<evidence type="ECO:0000259" key="3">
    <source>
        <dbReference type="PROSITE" id="PS50089"/>
    </source>
</evidence>
<name>A0A8S1R4R1_9CILI</name>
<dbReference type="GO" id="GO:0006511">
    <property type="term" value="P:ubiquitin-dependent protein catabolic process"/>
    <property type="evidence" value="ECO:0007669"/>
    <property type="project" value="TreeGrafter"/>
</dbReference>
<evidence type="ECO:0000256" key="2">
    <source>
        <dbReference type="SAM" id="MobiDB-lite"/>
    </source>
</evidence>